<dbReference type="InParanoid" id="D8Q6V4"/>
<dbReference type="HOGENOM" id="CLU_1504289_0_0_1"/>
<dbReference type="Proteomes" id="UP000007431">
    <property type="component" value="Unassembled WGS sequence"/>
</dbReference>
<evidence type="ECO:0000313" key="2">
    <source>
        <dbReference type="EMBL" id="EFI95919.1"/>
    </source>
</evidence>
<gene>
    <name evidence="2" type="ORF">SCHCODRAFT_235239</name>
</gene>
<evidence type="ECO:0000256" key="1">
    <source>
        <dbReference type="SAM" id="MobiDB-lite"/>
    </source>
</evidence>
<sequence>MPSWIRNPDYFVYRDHRRIVAVCPYPTTRGQVSITDAGGLLYCVLPEEELVQLFVDVRYFANRLAEVTHVRRVGMASDGRVIHLIPMHGLGEDWKPILHKETVFYPTWPGYFDSKSGPRMRNEDLDATQRRSSPPLDLNNHSTTPFTATRAIRTSLRASALGHGGPEEGLHYGDGRRVF</sequence>
<dbReference type="STRING" id="578458.D8Q6V4"/>
<feature type="region of interest" description="Disordered" evidence="1">
    <location>
        <begin position="119"/>
        <end position="144"/>
    </location>
</feature>
<proteinExistence type="predicted"/>
<accession>D8Q6V4</accession>
<feature type="region of interest" description="Disordered" evidence="1">
    <location>
        <begin position="159"/>
        <end position="179"/>
    </location>
</feature>
<feature type="compositionally biased region" description="Basic and acidic residues" evidence="1">
    <location>
        <begin position="120"/>
        <end position="129"/>
    </location>
</feature>
<keyword evidence="3" id="KW-1185">Reference proteome</keyword>
<dbReference type="EMBL" id="GL377307">
    <property type="protein sequence ID" value="EFI95919.1"/>
    <property type="molecule type" value="Genomic_DNA"/>
</dbReference>
<name>D8Q6V4_SCHCM</name>
<feature type="compositionally biased region" description="Basic and acidic residues" evidence="1">
    <location>
        <begin position="165"/>
        <end position="179"/>
    </location>
</feature>
<protein>
    <submittedName>
        <fullName evidence="2">Uncharacterized protein</fullName>
    </submittedName>
</protein>
<reference evidence="2 3" key="1">
    <citation type="journal article" date="2010" name="Nat. Biotechnol.">
        <title>Genome sequence of the model mushroom Schizophyllum commune.</title>
        <authorList>
            <person name="Ohm R.A."/>
            <person name="de Jong J.F."/>
            <person name="Lugones L.G."/>
            <person name="Aerts A."/>
            <person name="Kothe E."/>
            <person name="Stajich J.E."/>
            <person name="de Vries R.P."/>
            <person name="Record E."/>
            <person name="Levasseur A."/>
            <person name="Baker S.E."/>
            <person name="Bartholomew K.A."/>
            <person name="Coutinho P.M."/>
            <person name="Erdmann S."/>
            <person name="Fowler T.J."/>
            <person name="Gathman A.C."/>
            <person name="Lombard V."/>
            <person name="Henrissat B."/>
            <person name="Knabe N."/>
            <person name="Kuees U."/>
            <person name="Lilly W.W."/>
            <person name="Lindquist E."/>
            <person name="Lucas S."/>
            <person name="Magnuson J.K."/>
            <person name="Piumi F."/>
            <person name="Raudaskoski M."/>
            <person name="Salamov A."/>
            <person name="Schmutz J."/>
            <person name="Schwarze F.W.M.R."/>
            <person name="vanKuyk P.A."/>
            <person name="Horton J.S."/>
            <person name="Grigoriev I.V."/>
            <person name="Woesten H.A.B."/>
        </authorList>
    </citation>
    <scope>NUCLEOTIDE SEQUENCE [LARGE SCALE GENOMIC DNA]</scope>
    <source>
        <strain evidence="3">H4-8 / FGSC 9210</strain>
    </source>
</reference>
<organism evidence="3">
    <name type="scientific">Schizophyllum commune (strain H4-8 / FGSC 9210)</name>
    <name type="common">Split gill fungus</name>
    <dbReference type="NCBI Taxonomy" id="578458"/>
    <lineage>
        <taxon>Eukaryota</taxon>
        <taxon>Fungi</taxon>
        <taxon>Dikarya</taxon>
        <taxon>Basidiomycota</taxon>
        <taxon>Agaricomycotina</taxon>
        <taxon>Agaricomycetes</taxon>
        <taxon>Agaricomycetidae</taxon>
        <taxon>Agaricales</taxon>
        <taxon>Schizophyllaceae</taxon>
        <taxon>Schizophyllum</taxon>
    </lineage>
</organism>
<evidence type="ECO:0000313" key="3">
    <source>
        <dbReference type="Proteomes" id="UP000007431"/>
    </source>
</evidence>
<dbReference type="eggNOG" id="ENOG502RSE7">
    <property type="taxonomic scope" value="Eukaryota"/>
</dbReference>
<dbReference type="AlphaFoldDB" id="D8Q6V4"/>
<dbReference type="VEuPathDB" id="FungiDB:SCHCODRAFT_01172616"/>